<keyword evidence="2" id="KW-1185">Reference proteome</keyword>
<evidence type="ECO:0008006" key="3">
    <source>
        <dbReference type="Google" id="ProtNLM"/>
    </source>
</evidence>
<organism evidence="1 2">
    <name type="scientific">Aureobasidium subglaciale (strain EXF-2481)</name>
    <name type="common">Aureobasidium pullulans var. subglaciale</name>
    <dbReference type="NCBI Taxonomy" id="1043005"/>
    <lineage>
        <taxon>Eukaryota</taxon>
        <taxon>Fungi</taxon>
        <taxon>Dikarya</taxon>
        <taxon>Ascomycota</taxon>
        <taxon>Pezizomycotina</taxon>
        <taxon>Dothideomycetes</taxon>
        <taxon>Dothideomycetidae</taxon>
        <taxon>Dothideales</taxon>
        <taxon>Saccotheciaceae</taxon>
        <taxon>Aureobasidium</taxon>
    </lineage>
</organism>
<proteinExistence type="predicted"/>
<dbReference type="InParanoid" id="A0A074YBI6"/>
<dbReference type="AlphaFoldDB" id="A0A074YBI6"/>
<dbReference type="Proteomes" id="UP000030641">
    <property type="component" value="Unassembled WGS sequence"/>
</dbReference>
<dbReference type="InterPro" id="IPR032675">
    <property type="entry name" value="LRR_dom_sf"/>
</dbReference>
<sequence length="407" mass="46612">MEQTDTANLHSKTCDTCGRPHVRLDDTCELKPSALAERIGNIPEIWMNILALADRPTLRSTIRVNKACYSEGLPYLWYCPDDNDFRFYYVAKKKRPDKVDFYARFVRHVIYTAQTDRGNTRGRLDKNLHKVVAPQFPNLATLECTTFSLGGRTKRQMTGIFAPTLKHLSLADNVDDGTQYYSERVSRDAHVSWFKTMLERCPLLESFDLGEDNGVGRRDFHHFLCCMVHLKSVRLGRGNEHLLIDHVRPLLKSLRVGPEWMMEPNSYEILSKMHALESLEITVGPAPVTSDKLLSLQSLTNLKHLYIWSNEIGATRCAVTAQELAFFLETLLRLTDFRLYLEFDFFDLESAVKVGHDLPEGYPRFDDSKSRQKYLSYLENIAEVELEAAKAVQWNLALDNEPPAMGG</sequence>
<name>A0A074YBI6_AURSE</name>
<dbReference type="SUPFAM" id="SSF52047">
    <property type="entry name" value="RNI-like"/>
    <property type="match status" value="1"/>
</dbReference>
<dbReference type="HOGENOM" id="CLU_658858_0_0_1"/>
<dbReference type="RefSeq" id="XP_013340043.1">
    <property type="nucleotide sequence ID" value="XM_013484589.1"/>
</dbReference>
<dbReference type="GeneID" id="25367534"/>
<evidence type="ECO:0000313" key="1">
    <source>
        <dbReference type="EMBL" id="KEQ91527.1"/>
    </source>
</evidence>
<gene>
    <name evidence="1" type="ORF">AUEXF2481DRAFT_43920</name>
</gene>
<accession>A0A074YBI6</accession>
<dbReference type="OrthoDB" id="3904190at2759"/>
<reference evidence="1 2" key="1">
    <citation type="journal article" date="2014" name="BMC Genomics">
        <title>Genome sequencing of four Aureobasidium pullulans varieties: biotechnological potential, stress tolerance, and description of new species.</title>
        <authorList>
            <person name="Gostin Ar C."/>
            <person name="Ohm R.A."/>
            <person name="Kogej T."/>
            <person name="Sonjak S."/>
            <person name="Turk M."/>
            <person name="Zajc J."/>
            <person name="Zalar P."/>
            <person name="Grube M."/>
            <person name="Sun H."/>
            <person name="Han J."/>
            <person name="Sharma A."/>
            <person name="Chiniquy J."/>
            <person name="Ngan C.Y."/>
            <person name="Lipzen A."/>
            <person name="Barry K."/>
            <person name="Grigoriev I.V."/>
            <person name="Gunde-Cimerman N."/>
        </authorList>
    </citation>
    <scope>NUCLEOTIDE SEQUENCE [LARGE SCALE GENOMIC DNA]</scope>
    <source>
        <strain evidence="1 2">EXF-2481</strain>
    </source>
</reference>
<dbReference type="Gene3D" id="3.80.10.10">
    <property type="entry name" value="Ribonuclease Inhibitor"/>
    <property type="match status" value="1"/>
</dbReference>
<dbReference type="EMBL" id="KL584777">
    <property type="protein sequence ID" value="KEQ91527.1"/>
    <property type="molecule type" value="Genomic_DNA"/>
</dbReference>
<protein>
    <recommendedName>
        <fullName evidence="3">F-box domain-containing protein</fullName>
    </recommendedName>
</protein>
<evidence type="ECO:0000313" key="2">
    <source>
        <dbReference type="Proteomes" id="UP000030641"/>
    </source>
</evidence>